<feature type="transmembrane region" description="Helical" evidence="8">
    <location>
        <begin position="389"/>
        <end position="407"/>
    </location>
</feature>
<evidence type="ECO:0000256" key="5">
    <source>
        <dbReference type="ARBA" id="ARBA00022692"/>
    </source>
</evidence>
<keyword evidence="3" id="KW-0328">Glycosyltransferase</keyword>
<comment type="caution">
    <text evidence="9">The sequence shown here is derived from an EMBL/GenBank/DDBJ whole genome shotgun (WGS) entry which is preliminary data.</text>
</comment>
<dbReference type="GO" id="GO:0005886">
    <property type="term" value="C:plasma membrane"/>
    <property type="evidence" value="ECO:0007669"/>
    <property type="project" value="UniProtKB-SubCell"/>
</dbReference>
<evidence type="ECO:0000256" key="4">
    <source>
        <dbReference type="ARBA" id="ARBA00022679"/>
    </source>
</evidence>
<feature type="transmembrane region" description="Helical" evidence="8">
    <location>
        <begin position="6"/>
        <end position="26"/>
    </location>
</feature>
<gene>
    <name evidence="9" type="ORF">Krac_4727</name>
</gene>
<keyword evidence="4 9" id="KW-0808">Transferase</keyword>
<evidence type="ECO:0000256" key="1">
    <source>
        <dbReference type="ARBA" id="ARBA00004651"/>
    </source>
</evidence>
<organism evidence="9 10">
    <name type="scientific">Ktedonobacter racemifer DSM 44963</name>
    <dbReference type="NCBI Taxonomy" id="485913"/>
    <lineage>
        <taxon>Bacteria</taxon>
        <taxon>Bacillati</taxon>
        <taxon>Chloroflexota</taxon>
        <taxon>Ktedonobacteria</taxon>
        <taxon>Ktedonobacterales</taxon>
        <taxon>Ktedonobacteraceae</taxon>
        <taxon>Ktedonobacter</taxon>
    </lineage>
</organism>
<keyword evidence="7 8" id="KW-0472">Membrane</keyword>
<dbReference type="InParanoid" id="D6TTI1"/>
<dbReference type="AlphaFoldDB" id="D6TTI1"/>
<dbReference type="STRING" id="485913.Krac_4727"/>
<protein>
    <submittedName>
        <fullName evidence="9">Glycosyl transferase family 39</fullName>
    </submittedName>
</protein>
<dbReference type="InterPro" id="IPR050297">
    <property type="entry name" value="LipidA_mod_glycosyltrf_83"/>
</dbReference>
<keyword evidence="2" id="KW-1003">Cell membrane</keyword>
<evidence type="ECO:0000313" key="9">
    <source>
        <dbReference type="EMBL" id="EFH83732.1"/>
    </source>
</evidence>
<dbReference type="Proteomes" id="UP000004508">
    <property type="component" value="Unassembled WGS sequence"/>
</dbReference>
<dbReference type="eggNOG" id="COG1807">
    <property type="taxonomic scope" value="Bacteria"/>
</dbReference>
<evidence type="ECO:0000256" key="6">
    <source>
        <dbReference type="ARBA" id="ARBA00022989"/>
    </source>
</evidence>
<reference evidence="9 10" key="1">
    <citation type="journal article" date="2011" name="Stand. Genomic Sci.">
        <title>Non-contiguous finished genome sequence and contextual data of the filamentous soil bacterium Ktedonobacter racemifer type strain (SOSP1-21).</title>
        <authorList>
            <person name="Chang Y.J."/>
            <person name="Land M."/>
            <person name="Hauser L."/>
            <person name="Chertkov O."/>
            <person name="Del Rio T.G."/>
            <person name="Nolan M."/>
            <person name="Copeland A."/>
            <person name="Tice H."/>
            <person name="Cheng J.F."/>
            <person name="Lucas S."/>
            <person name="Han C."/>
            <person name="Goodwin L."/>
            <person name="Pitluck S."/>
            <person name="Ivanova N."/>
            <person name="Ovchinikova G."/>
            <person name="Pati A."/>
            <person name="Chen A."/>
            <person name="Palaniappan K."/>
            <person name="Mavromatis K."/>
            <person name="Liolios K."/>
            <person name="Brettin T."/>
            <person name="Fiebig A."/>
            <person name="Rohde M."/>
            <person name="Abt B."/>
            <person name="Goker M."/>
            <person name="Detter J.C."/>
            <person name="Woyke T."/>
            <person name="Bristow J."/>
            <person name="Eisen J.A."/>
            <person name="Markowitz V."/>
            <person name="Hugenholtz P."/>
            <person name="Kyrpides N.C."/>
            <person name="Klenk H.P."/>
            <person name="Lapidus A."/>
        </authorList>
    </citation>
    <scope>NUCLEOTIDE SEQUENCE [LARGE SCALE GENOMIC DNA]</scope>
    <source>
        <strain evidence="10">DSM 44963</strain>
    </source>
</reference>
<feature type="transmembrane region" description="Helical" evidence="8">
    <location>
        <begin position="116"/>
        <end position="136"/>
    </location>
</feature>
<evidence type="ECO:0000313" key="10">
    <source>
        <dbReference type="Proteomes" id="UP000004508"/>
    </source>
</evidence>
<feature type="transmembrane region" description="Helical" evidence="8">
    <location>
        <begin position="419"/>
        <end position="436"/>
    </location>
</feature>
<dbReference type="RefSeq" id="WP_007914659.1">
    <property type="nucleotide sequence ID" value="NZ_ADVG01000003.1"/>
</dbReference>
<dbReference type="GO" id="GO:0016763">
    <property type="term" value="F:pentosyltransferase activity"/>
    <property type="evidence" value="ECO:0007669"/>
    <property type="project" value="TreeGrafter"/>
</dbReference>
<feature type="transmembrane region" description="Helical" evidence="8">
    <location>
        <begin position="88"/>
        <end position="107"/>
    </location>
</feature>
<dbReference type="GO" id="GO:0009103">
    <property type="term" value="P:lipopolysaccharide biosynthetic process"/>
    <property type="evidence" value="ECO:0007669"/>
    <property type="project" value="UniProtKB-ARBA"/>
</dbReference>
<feature type="transmembrane region" description="Helical" evidence="8">
    <location>
        <begin position="317"/>
        <end position="339"/>
    </location>
</feature>
<feature type="transmembrane region" description="Helical" evidence="8">
    <location>
        <begin position="185"/>
        <end position="216"/>
    </location>
</feature>
<sequence>MNAKTYKAYVYPIIIFTLSIAIRLTYNITIAHSYQPTFDAALYDIIARNIVSHHCYCISNSHQAVSRPPFWPFVISAIYYFFGENEFYARLFYCFLGSGTCVVIYFFARDLFGRRIGLYSGIIAALYPGLFIYDGWLYSESLYTFLTTSFIYTLFRLQRSSPAVQNPSEQQWLNKLSYKMVKQRYLFLCGLLLGFITLTRPNGVLLLGLVGIWGVFVAVAKILPWHIVLKYMLVIACIAAIIVIPWTYRNYTVTHKFVLVSTGMGEVLLGAYNNIIVDGDPEVRGRWRPPADARNHDAFGYTPDDDKADTMRALSWIFTHLNTIPYILALHFANMWIPYTYAHGLPFEAYLNQPAAQVIIYAITITTILMVGLAVIGFFVTWRLKKQQLLTVYLFLAMTIMQNIAFYSDMRFRAPIEPLLVLLAGGMLWWLTLVFAKKPLPTKAPF</sequence>
<accession>D6TTI1</accession>
<feature type="transmembrane region" description="Helical" evidence="8">
    <location>
        <begin position="359"/>
        <end position="382"/>
    </location>
</feature>
<evidence type="ECO:0000256" key="2">
    <source>
        <dbReference type="ARBA" id="ARBA00022475"/>
    </source>
</evidence>
<proteinExistence type="predicted"/>
<comment type="subcellular location">
    <subcellularLocation>
        <location evidence="1">Cell membrane</location>
        <topology evidence="1">Multi-pass membrane protein</topology>
    </subcellularLocation>
</comment>
<keyword evidence="6 8" id="KW-1133">Transmembrane helix</keyword>
<keyword evidence="10" id="KW-1185">Reference proteome</keyword>
<feature type="transmembrane region" description="Helical" evidence="8">
    <location>
        <begin position="228"/>
        <end position="248"/>
    </location>
</feature>
<name>D6TTI1_KTERA</name>
<dbReference type="PANTHER" id="PTHR33908">
    <property type="entry name" value="MANNOSYLTRANSFERASE YKCB-RELATED"/>
    <property type="match status" value="1"/>
</dbReference>
<dbReference type="OrthoDB" id="151928at2"/>
<keyword evidence="5 8" id="KW-0812">Transmembrane</keyword>
<evidence type="ECO:0000256" key="8">
    <source>
        <dbReference type="SAM" id="Phobius"/>
    </source>
</evidence>
<dbReference type="EMBL" id="ADVG01000003">
    <property type="protein sequence ID" value="EFH83732.1"/>
    <property type="molecule type" value="Genomic_DNA"/>
</dbReference>
<dbReference type="PANTHER" id="PTHR33908:SF11">
    <property type="entry name" value="MEMBRANE PROTEIN"/>
    <property type="match status" value="1"/>
</dbReference>
<evidence type="ECO:0000256" key="3">
    <source>
        <dbReference type="ARBA" id="ARBA00022676"/>
    </source>
</evidence>
<evidence type="ECO:0000256" key="7">
    <source>
        <dbReference type="ARBA" id="ARBA00023136"/>
    </source>
</evidence>